<comment type="caution">
    <text evidence="1">The sequence shown here is derived from an EMBL/GenBank/DDBJ whole genome shotgun (WGS) entry which is preliminary data.</text>
</comment>
<dbReference type="EMBL" id="BPRE01000002">
    <property type="protein sequence ID" value="GJE74423.1"/>
    <property type="molecule type" value="Genomic_DNA"/>
</dbReference>
<reference evidence="1" key="1">
    <citation type="journal article" date="2021" name="Front. Microbiol.">
        <title>Comprehensive Comparative Genomics and Phenotyping of Methylobacterium Species.</title>
        <authorList>
            <person name="Alessa O."/>
            <person name="Ogura Y."/>
            <person name="Fujitani Y."/>
            <person name="Takami H."/>
            <person name="Hayashi T."/>
            <person name="Sahin N."/>
            <person name="Tani A."/>
        </authorList>
    </citation>
    <scope>NUCLEOTIDE SEQUENCE</scope>
    <source>
        <strain evidence="1">DSM 14458</strain>
    </source>
</reference>
<name>A0ABQ4USQ8_9HYPH</name>
<accession>A0ABQ4USQ8</accession>
<keyword evidence="2" id="KW-1185">Reference proteome</keyword>
<organism evidence="1 2">
    <name type="scientific">Methylorubrum suomiense</name>
    <dbReference type="NCBI Taxonomy" id="144191"/>
    <lineage>
        <taxon>Bacteria</taxon>
        <taxon>Pseudomonadati</taxon>
        <taxon>Pseudomonadota</taxon>
        <taxon>Alphaproteobacteria</taxon>
        <taxon>Hyphomicrobiales</taxon>
        <taxon>Methylobacteriaceae</taxon>
        <taxon>Methylorubrum</taxon>
    </lineage>
</organism>
<evidence type="ECO:0000313" key="1">
    <source>
        <dbReference type="EMBL" id="GJE74423.1"/>
    </source>
</evidence>
<evidence type="ECO:0000313" key="2">
    <source>
        <dbReference type="Proteomes" id="UP001055093"/>
    </source>
</evidence>
<sequence>MTSNNFPETVVVWLDPQRPDFGVKLVDNVPDALSALHRHGLEEALHGPQSQLWKSAAGALVKADVEPNSNNLRSAYETFLRLVKRAAPVPTNIRLRTSPRGLREKVEAFFVI</sequence>
<protein>
    <submittedName>
        <fullName evidence="1">Uncharacterized protein</fullName>
    </submittedName>
</protein>
<gene>
    <name evidence="1" type="ORF">BGCPKDLD_0992</name>
</gene>
<reference evidence="1" key="2">
    <citation type="submission" date="2021-08" db="EMBL/GenBank/DDBJ databases">
        <authorList>
            <person name="Tani A."/>
            <person name="Ola A."/>
            <person name="Ogura Y."/>
            <person name="Katsura K."/>
            <person name="Hayashi T."/>
        </authorList>
    </citation>
    <scope>NUCLEOTIDE SEQUENCE</scope>
    <source>
        <strain evidence="1">DSM 14458</strain>
    </source>
</reference>
<proteinExistence type="predicted"/>
<dbReference type="Proteomes" id="UP001055093">
    <property type="component" value="Unassembled WGS sequence"/>
</dbReference>
<dbReference type="RefSeq" id="WP_378779883.1">
    <property type="nucleotide sequence ID" value="NZ_JBHTNE010000010.1"/>
</dbReference>